<feature type="domain" description="PilZ" evidence="1">
    <location>
        <begin position="123"/>
        <end position="222"/>
    </location>
</feature>
<protein>
    <recommendedName>
        <fullName evidence="1">PilZ domain-containing protein</fullName>
    </recommendedName>
</protein>
<dbReference type="AlphaFoldDB" id="X1GVS5"/>
<evidence type="ECO:0000259" key="1">
    <source>
        <dbReference type="Pfam" id="PF07238"/>
    </source>
</evidence>
<reference evidence="2" key="1">
    <citation type="journal article" date="2014" name="Front. Microbiol.">
        <title>High frequency of phylogenetically diverse reductive dehalogenase-homologous genes in deep subseafloor sedimentary metagenomes.</title>
        <authorList>
            <person name="Kawai M."/>
            <person name="Futagami T."/>
            <person name="Toyoda A."/>
            <person name="Takaki Y."/>
            <person name="Nishi S."/>
            <person name="Hori S."/>
            <person name="Arai W."/>
            <person name="Tsubouchi T."/>
            <person name="Morono Y."/>
            <person name="Uchiyama I."/>
            <person name="Ito T."/>
            <person name="Fujiyama A."/>
            <person name="Inagaki F."/>
            <person name="Takami H."/>
        </authorList>
    </citation>
    <scope>NUCLEOTIDE SEQUENCE</scope>
    <source>
        <strain evidence="2">Expedition CK06-06</strain>
    </source>
</reference>
<evidence type="ECO:0000313" key="2">
    <source>
        <dbReference type="EMBL" id="GAH45729.1"/>
    </source>
</evidence>
<proteinExistence type="predicted"/>
<sequence>MAKPDLSRIIQPAQHLDLLFAPYEEEYRVDIRDTVIYDVYPRAKSFIIAQTQPPVLKSMVGEAIEPTFLWHSTPEEDPLRYAFHSAIQELITNYALSQGQRVQAIRLAYPKYLYERNIRFSYRVRPIKQYPITLTIEGHKEPLPIIEMSEGGICISYSHVPYLSGLKPGDLFEVALDFNGENEMTSRVEVVRKFQKPEFHGMDFMGVRFFELSMGERAFLVATIKKIERMILRKRAGLEPIKRE</sequence>
<dbReference type="InterPro" id="IPR009875">
    <property type="entry name" value="PilZ_domain"/>
</dbReference>
<accession>X1GVS5</accession>
<name>X1GVS5_9ZZZZ</name>
<organism evidence="2">
    <name type="scientific">marine sediment metagenome</name>
    <dbReference type="NCBI Taxonomy" id="412755"/>
    <lineage>
        <taxon>unclassified sequences</taxon>
        <taxon>metagenomes</taxon>
        <taxon>ecological metagenomes</taxon>
    </lineage>
</organism>
<dbReference type="GO" id="GO:0035438">
    <property type="term" value="F:cyclic-di-GMP binding"/>
    <property type="evidence" value="ECO:0007669"/>
    <property type="project" value="InterPro"/>
</dbReference>
<feature type="non-terminal residue" evidence="2">
    <location>
        <position position="244"/>
    </location>
</feature>
<dbReference type="Pfam" id="PF07238">
    <property type="entry name" value="PilZ"/>
    <property type="match status" value="1"/>
</dbReference>
<gene>
    <name evidence="2" type="ORF">S03H2_17221</name>
</gene>
<dbReference type="Gene3D" id="2.40.10.220">
    <property type="entry name" value="predicted glycosyltransferase like domains"/>
    <property type="match status" value="1"/>
</dbReference>
<comment type="caution">
    <text evidence="2">The sequence shown here is derived from an EMBL/GenBank/DDBJ whole genome shotgun (WGS) entry which is preliminary data.</text>
</comment>
<dbReference type="EMBL" id="BARU01008859">
    <property type="protein sequence ID" value="GAH45729.1"/>
    <property type="molecule type" value="Genomic_DNA"/>
</dbReference>